<evidence type="ECO:0000256" key="2">
    <source>
        <dbReference type="ARBA" id="ARBA00023015"/>
    </source>
</evidence>
<dbReference type="InterPro" id="IPR036388">
    <property type="entry name" value="WH-like_DNA-bd_sf"/>
</dbReference>
<evidence type="ECO:0000256" key="1">
    <source>
        <dbReference type="ARBA" id="ARBA00011046"/>
    </source>
</evidence>
<evidence type="ECO:0000256" key="3">
    <source>
        <dbReference type="ARBA" id="ARBA00023125"/>
    </source>
</evidence>
<evidence type="ECO:0000256" key="4">
    <source>
        <dbReference type="ARBA" id="ARBA00023163"/>
    </source>
</evidence>
<dbReference type="PIRSF" id="PIRSF019455">
    <property type="entry name" value="CopR_AtkY"/>
    <property type="match status" value="1"/>
</dbReference>
<protein>
    <submittedName>
        <fullName evidence="5">BlaI/MecI/CopY family transcriptional regulator</fullName>
    </submittedName>
</protein>
<dbReference type="InterPro" id="IPR036390">
    <property type="entry name" value="WH_DNA-bd_sf"/>
</dbReference>
<evidence type="ECO:0000313" key="6">
    <source>
        <dbReference type="Proteomes" id="UP001527181"/>
    </source>
</evidence>
<accession>A0ABT4H3G2</accession>
<keyword evidence="6" id="KW-1185">Reference proteome</keyword>
<dbReference type="EMBL" id="JAMDNP010000056">
    <property type="protein sequence ID" value="MCY9763511.1"/>
    <property type="molecule type" value="Genomic_DNA"/>
</dbReference>
<dbReference type="Pfam" id="PF03965">
    <property type="entry name" value="Penicillinase_R"/>
    <property type="match status" value="1"/>
</dbReference>
<dbReference type="Gene3D" id="1.10.10.10">
    <property type="entry name" value="Winged helix-like DNA-binding domain superfamily/Winged helix DNA-binding domain"/>
    <property type="match status" value="1"/>
</dbReference>
<reference evidence="5 6" key="1">
    <citation type="submission" date="2022-05" db="EMBL/GenBank/DDBJ databases">
        <title>Genome Sequencing of Bee-Associated Microbes.</title>
        <authorList>
            <person name="Dunlap C."/>
        </authorList>
    </citation>
    <scope>NUCLEOTIDE SEQUENCE [LARGE SCALE GENOMIC DNA]</scope>
    <source>
        <strain evidence="5 6">NRRL B-04010</strain>
    </source>
</reference>
<organism evidence="5 6">
    <name type="scientific">Paenibacillus alvei</name>
    <name type="common">Bacillus alvei</name>
    <dbReference type="NCBI Taxonomy" id="44250"/>
    <lineage>
        <taxon>Bacteria</taxon>
        <taxon>Bacillati</taxon>
        <taxon>Bacillota</taxon>
        <taxon>Bacilli</taxon>
        <taxon>Bacillales</taxon>
        <taxon>Paenibacillaceae</taxon>
        <taxon>Paenibacillus</taxon>
    </lineage>
</organism>
<dbReference type="InterPro" id="IPR005650">
    <property type="entry name" value="BlaI_family"/>
</dbReference>
<keyword evidence="3" id="KW-0238">DNA-binding</keyword>
<dbReference type="RefSeq" id="WP_268599510.1">
    <property type="nucleotide sequence ID" value="NZ_JAMDNP010000056.1"/>
</dbReference>
<evidence type="ECO:0000313" key="5">
    <source>
        <dbReference type="EMBL" id="MCY9763511.1"/>
    </source>
</evidence>
<dbReference type="Gene3D" id="1.10.4040.10">
    <property type="entry name" value="Penicillinase repressor domain"/>
    <property type="match status" value="1"/>
</dbReference>
<name>A0ABT4H3G2_PAEAL</name>
<sequence length="125" mass="14332">MKNFQKLSETEMELMQVIWECDHPVTSSELLSIFARSKGKEWKGQTIATFLARLVDKGVLVANKQGRSNTYVPHLSHKEYKQSEAQSILNMMYQGSIKNFLSALYNGNKVSKEEIAELKQWFSGK</sequence>
<comment type="caution">
    <text evidence="5">The sequence shown here is derived from an EMBL/GenBank/DDBJ whole genome shotgun (WGS) entry which is preliminary data.</text>
</comment>
<keyword evidence="2" id="KW-0805">Transcription regulation</keyword>
<gene>
    <name evidence="5" type="ORF">M5X12_23650</name>
</gene>
<dbReference type="Proteomes" id="UP001527181">
    <property type="component" value="Unassembled WGS sequence"/>
</dbReference>
<proteinExistence type="inferred from homology"/>
<dbReference type="SUPFAM" id="SSF46785">
    <property type="entry name" value="Winged helix' DNA-binding domain"/>
    <property type="match status" value="1"/>
</dbReference>
<keyword evidence="4" id="KW-0804">Transcription</keyword>
<comment type="similarity">
    <text evidence="1">Belongs to the BlaI transcriptional regulatory family.</text>
</comment>